<evidence type="ECO:0000313" key="1">
    <source>
        <dbReference type="EMBL" id="SAL86030.1"/>
    </source>
</evidence>
<comment type="caution">
    <text evidence="1">The sequence shown here is derived from an EMBL/GenBank/DDBJ whole genome shotgun (WGS) entry which is preliminary data.</text>
</comment>
<gene>
    <name evidence="1" type="ORF">AWB74_07537</name>
</gene>
<dbReference type="Proteomes" id="UP000055019">
    <property type="component" value="Unassembled WGS sequence"/>
</dbReference>
<evidence type="ECO:0000313" key="2">
    <source>
        <dbReference type="Proteomes" id="UP000055019"/>
    </source>
</evidence>
<proteinExistence type="predicted"/>
<dbReference type="EMBL" id="FCOM02000067">
    <property type="protein sequence ID" value="SAL86030.1"/>
    <property type="molecule type" value="Genomic_DNA"/>
</dbReference>
<name>A0A158KZL0_9BURK</name>
<keyword evidence="2" id="KW-1185">Reference proteome</keyword>
<protein>
    <submittedName>
        <fullName evidence="1">Uncharacterized protein</fullName>
    </submittedName>
</protein>
<organism evidence="1 2">
    <name type="scientific">Caballeronia arvi</name>
    <dbReference type="NCBI Taxonomy" id="1777135"/>
    <lineage>
        <taxon>Bacteria</taxon>
        <taxon>Pseudomonadati</taxon>
        <taxon>Pseudomonadota</taxon>
        <taxon>Betaproteobacteria</taxon>
        <taxon>Burkholderiales</taxon>
        <taxon>Burkholderiaceae</taxon>
        <taxon>Caballeronia</taxon>
    </lineage>
</organism>
<dbReference type="AlphaFoldDB" id="A0A158KZL0"/>
<sequence>MAEEYDGQRALLVRGFHEHITAQFPTRPARAGNAKMLGVVRAKPRFDDATQRPLLSNHYSLLRL</sequence>
<accession>A0A158KZL0</accession>
<reference evidence="1" key="1">
    <citation type="submission" date="2016-01" db="EMBL/GenBank/DDBJ databases">
        <authorList>
            <person name="Peeters C."/>
        </authorList>
    </citation>
    <scope>NUCLEOTIDE SEQUENCE [LARGE SCALE GENOMIC DNA]</scope>
    <source>
        <strain evidence="1">LMG 29317</strain>
    </source>
</reference>